<dbReference type="InterPro" id="IPR051330">
    <property type="entry name" value="Phosphatase_reg/MetRdx"/>
</dbReference>
<dbReference type="InterPro" id="IPR029016">
    <property type="entry name" value="GAF-like_dom_sf"/>
</dbReference>
<proteinExistence type="inferred from homology"/>
<dbReference type="GO" id="GO:0033745">
    <property type="term" value="F:L-methionine-(R)-S-oxide reductase activity"/>
    <property type="evidence" value="ECO:0007669"/>
    <property type="project" value="TreeGrafter"/>
</dbReference>
<dbReference type="EMBL" id="VUNM01000005">
    <property type="protein sequence ID" value="MST88749.1"/>
    <property type="molecule type" value="Genomic_DNA"/>
</dbReference>
<comment type="similarity">
    <text evidence="1">Belongs to the free Met sulfoxide reductase family.</text>
</comment>
<dbReference type="GO" id="GO:0005829">
    <property type="term" value="C:cytosol"/>
    <property type="evidence" value="ECO:0007669"/>
    <property type="project" value="TreeGrafter"/>
</dbReference>
<dbReference type="InterPro" id="IPR000614">
    <property type="entry name" value="FRMsr_CS"/>
</dbReference>
<comment type="caution">
    <text evidence="3">The sequence shown here is derived from an EMBL/GenBank/DDBJ whole genome shotgun (WGS) entry which is preliminary data.</text>
</comment>
<dbReference type="Pfam" id="PF01590">
    <property type="entry name" value="GAF"/>
    <property type="match status" value="1"/>
</dbReference>
<accession>A0A844FTQ4</accession>
<evidence type="ECO:0000313" key="4">
    <source>
        <dbReference type="Proteomes" id="UP000442619"/>
    </source>
</evidence>
<dbReference type="FunFam" id="3.30.450.40:FF:000008">
    <property type="entry name" value="GAF domain-containing proteins"/>
    <property type="match status" value="1"/>
</dbReference>
<organism evidence="3 4">
    <name type="scientific">Sharpea porci</name>
    <dbReference type="NCBI Taxonomy" id="2652286"/>
    <lineage>
        <taxon>Bacteria</taxon>
        <taxon>Bacillati</taxon>
        <taxon>Bacillota</taxon>
        <taxon>Erysipelotrichia</taxon>
        <taxon>Erysipelotrichales</taxon>
        <taxon>Coprobacillaceae</taxon>
        <taxon>Sharpea</taxon>
    </lineage>
</organism>
<feature type="domain" description="GAF" evidence="2">
    <location>
        <begin position="39"/>
        <end position="145"/>
    </location>
</feature>
<protein>
    <submittedName>
        <fullName evidence="3">GAF domain-containing protein</fullName>
    </submittedName>
</protein>
<name>A0A844FTQ4_9FIRM</name>
<evidence type="ECO:0000313" key="3">
    <source>
        <dbReference type="EMBL" id="MST88749.1"/>
    </source>
</evidence>
<dbReference type="Proteomes" id="UP000442619">
    <property type="component" value="Unassembled WGS sequence"/>
</dbReference>
<sequence length="146" mass="16080">METLELEQLNALLEAESHSIANLANASSFLYNTMDHLNWLGFYLLEGDTLILGPFQGKVACTRIPVGKGVCGKAVALKKTLRVDDVHQFADHIACDSASKSEIVVPLIQNGEVIGVLDVDSPMLSRFTIEDQQYLEEAARIIEKHI</sequence>
<keyword evidence="4" id="KW-1185">Reference proteome</keyword>
<dbReference type="SUPFAM" id="SSF55781">
    <property type="entry name" value="GAF domain-like"/>
    <property type="match status" value="1"/>
</dbReference>
<dbReference type="PANTHER" id="PTHR21021:SF15">
    <property type="entry name" value="FREE METHIONINE-R-SULFOXIDE REDUCTASE"/>
    <property type="match status" value="1"/>
</dbReference>
<reference evidence="3 4" key="1">
    <citation type="submission" date="2019-08" db="EMBL/GenBank/DDBJ databases">
        <title>In-depth cultivation of the pig gut microbiome towards novel bacterial diversity and tailored functional studies.</title>
        <authorList>
            <person name="Wylensek D."/>
            <person name="Hitch T.C.A."/>
            <person name="Clavel T."/>
        </authorList>
    </citation>
    <scope>NUCLEOTIDE SEQUENCE [LARGE SCALE GENOMIC DNA]</scope>
    <source>
        <strain evidence="3 4">CA-Schmier-601-WT-3</strain>
    </source>
</reference>
<dbReference type="AlphaFoldDB" id="A0A844FTQ4"/>
<dbReference type="InterPro" id="IPR003018">
    <property type="entry name" value="GAF"/>
</dbReference>
<dbReference type="PROSITE" id="PS01320">
    <property type="entry name" value="UPF0067"/>
    <property type="match status" value="1"/>
</dbReference>
<gene>
    <name evidence="3" type="ORF">FYJ79_04015</name>
</gene>
<dbReference type="RefSeq" id="WP_154514714.1">
    <property type="nucleotide sequence ID" value="NZ_JAQXUV010000040.1"/>
</dbReference>
<dbReference type="Gene3D" id="3.30.450.40">
    <property type="match status" value="1"/>
</dbReference>
<evidence type="ECO:0000259" key="2">
    <source>
        <dbReference type="Pfam" id="PF01590"/>
    </source>
</evidence>
<evidence type="ECO:0000256" key="1">
    <source>
        <dbReference type="ARBA" id="ARBA00038454"/>
    </source>
</evidence>
<dbReference type="PANTHER" id="PTHR21021">
    <property type="entry name" value="GAF/PUTATIVE CYTOSKELETAL PROTEIN"/>
    <property type="match status" value="1"/>
</dbReference>